<name>A0A6D2HNH0_9BRAS</name>
<dbReference type="AlphaFoldDB" id="A0A6D2HNH0"/>
<protein>
    <submittedName>
        <fullName evidence="1">Uncharacterized protein</fullName>
    </submittedName>
</protein>
<comment type="caution">
    <text evidence="1">The sequence shown here is derived from an EMBL/GenBank/DDBJ whole genome shotgun (WGS) entry which is preliminary data.</text>
</comment>
<accession>A0A6D2HNH0</accession>
<gene>
    <name evidence="1" type="ORF">MERR_LOCUS4220</name>
</gene>
<dbReference type="EMBL" id="CACVBM020000277">
    <property type="protein sequence ID" value="CAA7016985.1"/>
    <property type="molecule type" value="Genomic_DNA"/>
</dbReference>
<keyword evidence="2" id="KW-1185">Reference proteome</keyword>
<evidence type="ECO:0000313" key="2">
    <source>
        <dbReference type="Proteomes" id="UP000467841"/>
    </source>
</evidence>
<proteinExistence type="predicted"/>
<organism evidence="1 2">
    <name type="scientific">Microthlaspi erraticum</name>
    <dbReference type="NCBI Taxonomy" id="1685480"/>
    <lineage>
        <taxon>Eukaryota</taxon>
        <taxon>Viridiplantae</taxon>
        <taxon>Streptophyta</taxon>
        <taxon>Embryophyta</taxon>
        <taxon>Tracheophyta</taxon>
        <taxon>Spermatophyta</taxon>
        <taxon>Magnoliopsida</taxon>
        <taxon>eudicotyledons</taxon>
        <taxon>Gunneridae</taxon>
        <taxon>Pentapetalae</taxon>
        <taxon>rosids</taxon>
        <taxon>malvids</taxon>
        <taxon>Brassicales</taxon>
        <taxon>Brassicaceae</taxon>
        <taxon>Coluteocarpeae</taxon>
        <taxon>Microthlaspi</taxon>
    </lineage>
</organism>
<reference evidence="1" key="1">
    <citation type="submission" date="2020-01" db="EMBL/GenBank/DDBJ databases">
        <authorList>
            <person name="Mishra B."/>
        </authorList>
    </citation>
    <scope>NUCLEOTIDE SEQUENCE [LARGE SCALE GENOMIC DNA]</scope>
</reference>
<evidence type="ECO:0000313" key="1">
    <source>
        <dbReference type="EMBL" id="CAA7016985.1"/>
    </source>
</evidence>
<sequence>MAGSSQVFRRTGYMRFFLRLNYSRRTEEQQSLVTKFLSHHFFGSFGDACGEACVGAMRMMDREESNMEEAMERSYPAYLTSERSYSAYLTPERSYSAYLTSERSYSAYLTSERSYPTYLTPERSYPAYLTSERSYSTYLTPERSYFVPTSLIGVALSAYLVLYTKFCLLPTPI</sequence>
<dbReference type="Proteomes" id="UP000467841">
    <property type="component" value="Unassembled WGS sequence"/>
</dbReference>
<dbReference type="OrthoDB" id="2499658at2759"/>